<dbReference type="InterPro" id="IPR036390">
    <property type="entry name" value="WH_DNA-bd_sf"/>
</dbReference>
<dbReference type="Pfam" id="PF03466">
    <property type="entry name" value="LysR_substrate"/>
    <property type="match status" value="1"/>
</dbReference>
<dbReference type="SUPFAM" id="SSF46785">
    <property type="entry name" value="Winged helix' DNA-binding domain"/>
    <property type="match status" value="1"/>
</dbReference>
<dbReference type="InterPro" id="IPR058163">
    <property type="entry name" value="LysR-type_TF_proteobact-type"/>
</dbReference>
<evidence type="ECO:0000256" key="2">
    <source>
        <dbReference type="ARBA" id="ARBA00023015"/>
    </source>
</evidence>
<comment type="similarity">
    <text evidence="1">Belongs to the LysR transcriptional regulatory family.</text>
</comment>
<proteinExistence type="inferred from homology"/>
<organism evidence="6 7">
    <name type="scientific">Acidovorax cavernicola</name>
    <dbReference type="NCBI Taxonomy" id="1675792"/>
    <lineage>
        <taxon>Bacteria</taxon>
        <taxon>Pseudomonadati</taxon>
        <taxon>Pseudomonadota</taxon>
        <taxon>Betaproteobacteria</taxon>
        <taxon>Burkholderiales</taxon>
        <taxon>Comamonadaceae</taxon>
        <taxon>Acidovorax</taxon>
    </lineage>
</organism>
<name>A0A9X8GV20_9BURK</name>
<evidence type="ECO:0000256" key="3">
    <source>
        <dbReference type="ARBA" id="ARBA00023125"/>
    </source>
</evidence>
<keyword evidence="2" id="KW-0805">Transcription regulation</keyword>
<dbReference type="Proteomes" id="UP000265619">
    <property type="component" value="Unassembled WGS sequence"/>
</dbReference>
<evidence type="ECO:0000313" key="6">
    <source>
        <dbReference type="EMBL" id="RIX79846.1"/>
    </source>
</evidence>
<evidence type="ECO:0000256" key="4">
    <source>
        <dbReference type="ARBA" id="ARBA00023163"/>
    </source>
</evidence>
<keyword evidence="4" id="KW-0804">Transcription</keyword>
<keyword evidence="3" id="KW-0238">DNA-binding</keyword>
<dbReference type="RefSeq" id="WP_119553960.1">
    <property type="nucleotide sequence ID" value="NZ_QXMN01000014.1"/>
</dbReference>
<dbReference type="InterPro" id="IPR005119">
    <property type="entry name" value="LysR_subst-bd"/>
</dbReference>
<dbReference type="OrthoDB" id="8579932at2"/>
<sequence length="303" mass="33122">MQDTDWDDFRVFLAVGQAGSLSGAARGLGVNHSTVLRRLGALESRMGVRLFDRLPAGYAMTLAGEALRERLQGVGEQIDAAQRHLMGLDLRLTGVIRITSTDTFMAGLLGPILADFRALHPGIELQVVMNNLFLSLTKREADVAIRPTNAPPNHLVGRRAGRLQTAVYASKAYLAKQAADTPLAAHDWVAPDEGLSHLLQAKWLREQVSPSRIAARVDSLVGMTQLVKRGMGLGMLLCMLADTEEELVQVEPPMEALDTQVWVLTHPDLKEVARIKAFTDFAYARLVADRKVLALPAGRHAVR</sequence>
<dbReference type="PANTHER" id="PTHR30537:SF3">
    <property type="entry name" value="TRANSCRIPTIONAL REGULATORY PROTEIN"/>
    <property type="match status" value="1"/>
</dbReference>
<dbReference type="EMBL" id="QXMN01000014">
    <property type="protein sequence ID" value="RIX79846.1"/>
    <property type="molecule type" value="Genomic_DNA"/>
</dbReference>
<dbReference type="SUPFAM" id="SSF53850">
    <property type="entry name" value="Periplasmic binding protein-like II"/>
    <property type="match status" value="1"/>
</dbReference>
<evidence type="ECO:0000256" key="1">
    <source>
        <dbReference type="ARBA" id="ARBA00009437"/>
    </source>
</evidence>
<comment type="caution">
    <text evidence="6">The sequence shown here is derived from an EMBL/GenBank/DDBJ whole genome shotgun (WGS) entry which is preliminary data.</text>
</comment>
<dbReference type="GO" id="GO:0043565">
    <property type="term" value="F:sequence-specific DNA binding"/>
    <property type="evidence" value="ECO:0007669"/>
    <property type="project" value="TreeGrafter"/>
</dbReference>
<dbReference type="Gene3D" id="1.10.10.10">
    <property type="entry name" value="Winged helix-like DNA-binding domain superfamily/Winged helix DNA-binding domain"/>
    <property type="match status" value="1"/>
</dbReference>
<dbReference type="Gene3D" id="3.40.190.290">
    <property type="match status" value="1"/>
</dbReference>
<reference evidence="6 7" key="1">
    <citation type="submission" date="2018-09" db="EMBL/GenBank/DDBJ databases">
        <title>Acidovorax cavernicola nov. sp. isolated from Gruta de las Maravillas (Aracena, Spain).</title>
        <authorList>
            <person name="Jurado V."/>
            <person name="Gutierrez-Patricio S."/>
            <person name="Gonzalez-Pimentel J.L."/>
            <person name="Miller A.Z."/>
            <person name="Laiz L."/>
            <person name="Saiz-Jimenez C."/>
        </authorList>
    </citation>
    <scope>NUCLEOTIDE SEQUENCE [LARGE SCALE GENOMIC DNA]</scope>
    <source>
        <strain evidence="6 7">1011MAR4D40.2</strain>
    </source>
</reference>
<accession>A0A9X8GV20</accession>
<evidence type="ECO:0000259" key="5">
    <source>
        <dbReference type="PROSITE" id="PS50931"/>
    </source>
</evidence>
<protein>
    <submittedName>
        <fullName evidence="6">LysR family transcriptional regulator</fullName>
    </submittedName>
</protein>
<evidence type="ECO:0000313" key="7">
    <source>
        <dbReference type="Proteomes" id="UP000265619"/>
    </source>
</evidence>
<dbReference type="PANTHER" id="PTHR30537">
    <property type="entry name" value="HTH-TYPE TRANSCRIPTIONAL REGULATOR"/>
    <property type="match status" value="1"/>
</dbReference>
<keyword evidence="7" id="KW-1185">Reference proteome</keyword>
<dbReference type="PROSITE" id="PS50931">
    <property type="entry name" value="HTH_LYSR"/>
    <property type="match status" value="1"/>
</dbReference>
<feature type="domain" description="HTH lysR-type" evidence="5">
    <location>
        <begin position="4"/>
        <end position="61"/>
    </location>
</feature>
<dbReference type="AlphaFoldDB" id="A0A9X8GV20"/>
<dbReference type="InterPro" id="IPR036388">
    <property type="entry name" value="WH-like_DNA-bd_sf"/>
</dbReference>
<gene>
    <name evidence="6" type="ORF">D3H34_13370</name>
</gene>
<dbReference type="GO" id="GO:0006351">
    <property type="term" value="P:DNA-templated transcription"/>
    <property type="evidence" value="ECO:0007669"/>
    <property type="project" value="TreeGrafter"/>
</dbReference>
<dbReference type="Pfam" id="PF00126">
    <property type="entry name" value="HTH_1"/>
    <property type="match status" value="1"/>
</dbReference>
<dbReference type="GO" id="GO:0003700">
    <property type="term" value="F:DNA-binding transcription factor activity"/>
    <property type="evidence" value="ECO:0007669"/>
    <property type="project" value="InterPro"/>
</dbReference>
<dbReference type="InterPro" id="IPR000847">
    <property type="entry name" value="LysR_HTH_N"/>
</dbReference>